<keyword evidence="1" id="KW-0175">Coiled coil</keyword>
<dbReference type="Proteomes" id="UP000237665">
    <property type="component" value="Chromosome 1"/>
</dbReference>
<dbReference type="Pfam" id="PF18476">
    <property type="entry name" value="PIN_8"/>
    <property type="match status" value="1"/>
</dbReference>
<accession>A0ABM6S9I8</accession>
<evidence type="ECO:0000259" key="2">
    <source>
        <dbReference type="Pfam" id="PF18476"/>
    </source>
</evidence>
<name>A0ABM6S9I8_9VIBR</name>
<dbReference type="EMBL" id="CP014134">
    <property type="protein sequence ID" value="AVH26652.1"/>
    <property type="molecule type" value="Genomic_DNA"/>
</dbReference>
<dbReference type="InterPro" id="IPR041578">
    <property type="entry name" value="PIN_8"/>
</dbReference>
<gene>
    <name evidence="3" type="ORF">AL468_05230</name>
</gene>
<proteinExistence type="predicted"/>
<feature type="domain" description="PIN like" evidence="2">
    <location>
        <begin position="25"/>
        <end position="252"/>
    </location>
</feature>
<evidence type="ECO:0000313" key="4">
    <source>
        <dbReference type="Proteomes" id="UP000237665"/>
    </source>
</evidence>
<reference evidence="4" key="1">
    <citation type="submission" date="2017-12" db="EMBL/GenBank/DDBJ databases">
        <title>FDA dAtabase for Regulatory Grade micrObial Sequences (FDA-ARGOS): Supporting development and validation of Infectious Disease Dx tests.</title>
        <authorList>
            <person name="Hoffmann M."/>
            <person name="Allard M."/>
            <person name="Evans P."/>
            <person name="Brown E."/>
            <person name="Tallon L.J."/>
            <person name="Sadzewicz L."/>
            <person name="Sengamalay N."/>
            <person name="Ott S."/>
            <person name="Godinez A."/>
            <person name="Nagaraj S."/>
            <person name="Vavikolanu K."/>
            <person name="Aluvathingal J."/>
            <person name="Nadendla S."/>
            <person name="Hobson J."/>
            <person name="Sichtig H."/>
        </authorList>
    </citation>
    <scope>NUCLEOTIDE SEQUENCE [LARGE SCALE GENOMIC DNA]</scope>
    <source>
        <strain evidence="4">LMG 3418</strain>
    </source>
</reference>
<keyword evidence="4" id="KW-1185">Reference proteome</keyword>
<evidence type="ECO:0000313" key="3">
    <source>
        <dbReference type="EMBL" id="AVH26652.1"/>
    </source>
</evidence>
<sequence length="373" mass="43479">MEAVFSGYLPRSKYELQELITNANIVFDSSSIFNLYRYKKDTTSNILSYLDIVKDRLFLPYIVGLEYHNNRASVLNQQRAIYSKLESKVEDLKKSLSEQFLQDQHSSVEIESVQSIVDKFDRELTAYLKNCKKSHPNYLINDPIRDQLVSLFQNRSGNVISEADLENIYSTAQSRFDKKIPPGYKDSKNKDKQFKTFGSQTIWCKYADYIIWHEIISHGKKTNNSTLLICDERKEDWLWEESGYKLGPRPELFTEYKSETGKEFHLMSLLEFFENLKSLDIHNFSDKVITDIKSSSNIPWKDEVKNAFSSMGGTASLEQVYGFIEKNSSRKLTKEWKGTVRKAIYYYCSDRDLFLGKENIYKALSGSKYQLLT</sequence>
<feature type="coiled-coil region" evidence="1">
    <location>
        <begin position="75"/>
        <end position="102"/>
    </location>
</feature>
<protein>
    <recommendedName>
        <fullName evidence="2">PIN like domain-containing protein</fullName>
    </recommendedName>
</protein>
<dbReference type="RefSeq" id="WP_104974356.1">
    <property type="nucleotide sequence ID" value="NZ_CP014134.1"/>
</dbReference>
<evidence type="ECO:0000256" key="1">
    <source>
        <dbReference type="SAM" id="Coils"/>
    </source>
</evidence>
<organism evidence="3 4">
    <name type="scientific">Vibrio diabolicus</name>
    <dbReference type="NCBI Taxonomy" id="50719"/>
    <lineage>
        <taxon>Bacteria</taxon>
        <taxon>Pseudomonadati</taxon>
        <taxon>Pseudomonadota</taxon>
        <taxon>Gammaproteobacteria</taxon>
        <taxon>Vibrionales</taxon>
        <taxon>Vibrionaceae</taxon>
        <taxon>Vibrio</taxon>
        <taxon>Vibrio diabolicus subgroup</taxon>
    </lineage>
</organism>